<feature type="compositionally biased region" description="Low complexity" evidence="1">
    <location>
        <begin position="141"/>
        <end position="195"/>
    </location>
</feature>
<dbReference type="RefSeq" id="WP_110001086.1">
    <property type="nucleotide sequence ID" value="NZ_QGTZ01000010.1"/>
</dbReference>
<dbReference type="GO" id="GO:0030020">
    <property type="term" value="F:extracellular matrix structural constituent conferring tensile strength"/>
    <property type="evidence" value="ECO:0007669"/>
    <property type="project" value="TreeGrafter"/>
</dbReference>
<dbReference type="GO" id="GO:0005615">
    <property type="term" value="C:extracellular space"/>
    <property type="evidence" value="ECO:0007669"/>
    <property type="project" value="TreeGrafter"/>
</dbReference>
<evidence type="ECO:0000256" key="1">
    <source>
        <dbReference type="SAM" id="MobiDB-lite"/>
    </source>
</evidence>
<accession>A0A855XVG1</accession>
<name>A0A855XVG1_9BACL</name>
<comment type="caution">
    <text evidence="2">The sequence shown here is derived from an EMBL/GenBank/DDBJ whole genome shotgun (WGS) entry which is preliminary data.</text>
</comment>
<dbReference type="Proteomes" id="UP000248827">
    <property type="component" value="Unassembled WGS sequence"/>
</dbReference>
<dbReference type="SUPFAM" id="SSF51126">
    <property type="entry name" value="Pectin lyase-like"/>
    <property type="match status" value="1"/>
</dbReference>
<feature type="region of interest" description="Disordered" evidence="1">
    <location>
        <begin position="212"/>
        <end position="257"/>
    </location>
</feature>
<dbReference type="InterPro" id="IPR011050">
    <property type="entry name" value="Pectin_lyase_fold/virulence"/>
</dbReference>
<proteinExistence type="predicted"/>
<organism evidence="2 4">
    <name type="scientific">Paenibacillus pabuli</name>
    <dbReference type="NCBI Taxonomy" id="1472"/>
    <lineage>
        <taxon>Bacteria</taxon>
        <taxon>Bacillati</taxon>
        <taxon>Bacillota</taxon>
        <taxon>Bacilli</taxon>
        <taxon>Bacillales</taxon>
        <taxon>Paenibacillaceae</taxon>
        <taxon>Paenibacillus</taxon>
    </lineage>
</organism>
<gene>
    <name evidence="3" type="ORF">DET54_10264</name>
    <name evidence="2" type="ORF">DET56_110233</name>
</gene>
<dbReference type="PANTHER" id="PTHR24023">
    <property type="entry name" value="COLLAGEN ALPHA"/>
    <property type="match status" value="1"/>
</dbReference>
<keyword evidence="2" id="KW-0176">Collagen</keyword>
<feature type="compositionally biased region" description="Gly residues" evidence="1">
    <location>
        <begin position="131"/>
        <end position="140"/>
    </location>
</feature>
<dbReference type="GO" id="GO:0030198">
    <property type="term" value="P:extracellular matrix organization"/>
    <property type="evidence" value="ECO:0007669"/>
    <property type="project" value="TreeGrafter"/>
</dbReference>
<dbReference type="GO" id="GO:0031012">
    <property type="term" value="C:extracellular matrix"/>
    <property type="evidence" value="ECO:0007669"/>
    <property type="project" value="TreeGrafter"/>
</dbReference>
<keyword evidence="5" id="KW-1185">Reference proteome</keyword>
<feature type="compositionally biased region" description="Low complexity" evidence="1">
    <location>
        <begin position="241"/>
        <end position="257"/>
    </location>
</feature>
<dbReference type="EMBL" id="QLLI01000002">
    <property type="protein sequence ID" value="RAJ00578.1"/>
    <property type="molecule type" value="Genomic_DNA"/>
</dbReference>
<evidence type="ECO:0000313" key="4">
    <source>
        <dbReference type="Proteomes" id="UP000247078"/>
    </source>
</evidence>
<dbReference type="Gene3D" id="2.160.20.10">
    <property type="entry name" value="Single-stranded right-handed beta-helix, Pectin lyase-like"/>
    <property type="match status" value="1"/>
</dbReference>
<evidence type="ECO:0000313" key="2">
    <source>
        <dbReference type="EMBL" id="PWW36793.1"/>
    </source>
</evidence>
<dbReference type="Proteomes" id="UP000247078">
    <property type="component" value="Unassembled WGS sequence"/>
</dbReference>
<feature type="region of interest" description="Disordered" evidence="1">
    <location>
        <begin position="127"/>
        <end position="195"/>
    </location>
</feature>
<dbReference type="AlphaFoldDB" id="A0A855XVG1"/>
<evidence type="ECO:0000313" key="3">
    <source>
        <dbReference type="EMBL" id="RAJ00578.1"/>
    </source>
</evidence>
<dbReference type="PANTHER" id="PTHR24023:SF1095">
    <property type="entry name" value="EGF-LIKE DOMAIN-CONTAINING PROTEIN"/>
    <property type="match status" value="1"/>
</dbReference>
<sequence length="512" mass="50325">MAVLLTGPIDNSPVNGVRPTQTVSIKIENQNTVNAATILIQGYSLTTSRSLYVSEQFTILPGAVATRDYFANISSYEYVVTITGTSPQDNLVSIWGKNSIGALVAAHRLVYSELFGSENSIGATGATGTTGATGGSGSTGTTGISGSTGVTGATGITGSTGVTGATGLTGDTGTTGATGATGLTGATGISGSTGVTGATGITGSTGVTGAMGLTGDTGTTGATGATGPTGDTGPSGGPEGPTGATGATGIAGATGATGATGTGATGATGSTGATGTVQPNPFDVYVLQGAVGGDGTQANPFGTIQQGIAAVSPTGTVHILGGTYPITTNITINIAGITLKGYPSTVILLQAAVIPFTIIGSGVTVDGLTITSDNPYAVEFIQLGGTNHTVKNNTIFGPPQAGPSSGWVVNRGLVTQIGNMTGLIVRNNIFYSLRQPAYFNPNTTGEIISNVVYNTRGFVNDQAIMVFSGNSWGSPVNAVDIALLVGTITGPPFDPLTDLSANNSSATIQDSR</sequence>
<dbReference type="InterPro" id="IPR050149">
    <property type="entry name" value="Collagen_superfamily"/>
</dbReference>
<dbReference type="OrthoDB" id="9765222at2"/>
<feature type="compositionally biased region" description="Low complexity" evidence="1">
    <location>
        <begin position="212"/>
        <end position="232"/>
    </location>
</feature>
<dbReference type="InterPro" id="IPR012334">
    <property type="entry name" value="Pectin_lyas_fold"/>
</dbReference>
<protein>
    <submittedName>
        <fullName evidence="2">Collagen triple helix repeat protein</fullName>
    </submittedName>
</protein>
<dbReference type="EMBL" id="QGTZ01000010">
    <property type="protein sequence ID" value="PWW36793.1"/>
    <property type="molecule type" value="Genomic_DNA"/>
</dbReference>
<reference evidence="2 4" key="1">
    <citation type="submission" date="2018-05" db="EMBL/GenBank/DDBJ databases">
        <title>Freshwater and sediment microbial communities from various areas in North America, analyzing microbe dynamics in response to fracking.</title>
        <authorList>
            <person name="Lamendella R."/>
        </authorList>
    </citation>
    <scope>NUCLEOTIDE SEQUENCE [LARGE SCALE GENOMIC DNA]</scope>
    <source>
        <strain evidence="2 4">DB-3</strain>
        <strain evidence="3 5">NG-13</strain>
    </source>
</reference>
<evidence type="ECO:0000313" key="5">
    <source>
        <dbReference type="Proteomes" id="UP000248827"/>
    </source>
</evidence>